<keyword evidence="2" id="KW-0472">Membrane</keyword>
<feature type="chain" id="PRO_5011752421" evidence="5">
    <location>
        <begin position="21"/>
        <end position="936"/>
    </location>
</feature>
<dbReference type="InterPro" id="IPR041700">
    <property type="entry name" value="OMP_b-brl_3"/>
</dbReference>
<comment type="subcellular location">
    <subcellularLocation>
        <location evidence="1">Cell outer membrane</location>
    </subcellularLocation>
</comment>
<dbReference type="GO" id="GO:0009279">
    <property type="term" value="C:cell outer membrane"/>
    <property type="evidence" value="ECO:0007669"/>
    <property type="project" value="UniProtKB-SubCell"/>
</dbReference>
<dbReference type="EMBL" id="FMZH01000003">
    <property type="protein sequence ID" value="SDC82378.1"/>
    <property type="molecule type" value="Genomic_DNA"/>
</dbReference>
<keyword evidence="3" id="KW-0998">Cell outer membrane</keyword>
<dbReference type="AlphaFoldDB" id="A0A1G6PQR0"/>
<evidence type="ECO:0000313" key="7">
    <source>
        <dbReference type="EMBL" id="SDC82378.1"/>
    </source>
</evidence>
<dbReference type="STRING" id="390242.SAMN04488024_103123"/>
<evidence type="ECO:0000256" key="4">
    <source>
        <dbReference type="SAM" id="MobiDB-lite"/>
    </source>
</evidence>
<evidence type="ECO:0000259" key="6">
    <source>
        <dbReference type="Pfam" id="PF14905"/>
    </source>
</evidence>
<evidence type="ECO:0000256" key="3">
    <source>
        <dbReference type="ARBA" id="ARBA00023237"/>
    </source>
</evidence>
<feature type="signal peptide" evidence="5">
    <location>
        <begin position="1"/>
        <end position="20"/>
    </location>
</feature>
<gene>
    <name evidence="7" type="ORF">SAMN04488024_103123</name>
</gene>
<keyword evidence="8" id="KW-1185">Reference proteome</keyword>
<dbReference type="RefSeq" id="WP_090766891.1">
    <property type="nucleotide sequence ID" value="NZ_FMZH01000003.1"/>
</dbReference>
<evidence type="ECO:0000256" key="5">
    <source>
        <dbReference type="SAM" id="SignalP"/>
    </source>
</evidence>
<feature type="compositionally biased region" description="Low complexity" evidence="4">
    <location>
        <begin position="431"/>
        <end position="444"/>
    </location>
</feature>
<evidence type="ECO:0000313" key="8">
    <source>
        <dbReference type="Proteomes" id="UP000199455"/>
    </source>
</evidence>
<reference evidence="8" key="1">
    <citation type="submission" date="2016-10" db="EMBL/GenBank/DDBJ databases">
        <authorList>
            <person name="Varghese N."/>
            <person name="Submissions S."/>
        </authorList>
    </citation>
    <scope>NUCLEOTIDE SEQUENCE [LARGE SCALE GENOMIC DNA]</scope>
    <source>
        <strain evidence="8">DSM 18609</strain>
    </source>
</reference>
<organism evidence="7 8">
    <name type="scientific">Pedobacter soli</name>
    <dbReference type="NCBI Taxonomy" id="390242"/>
    <lineage>
        <taxon>Bacteria</taxon>
        <taxon>Pseudomonadati</taxon>
        <taxon>Bacteroidota</taxon>
        <taxon>Sphingobacteriia</taxon>
        <taxon>Sphingobacteriales</taxon>
        <taxon>Sphingobacteriaceae</taxon>
        <taxon>Pedobacter</taxon>
    </lineage>
</organism>
<dbReference type="Gene3D" id="2.40.170.20">
    <property type="entry name" value="TonB-dependent receptor, beta-barrel domain"/>
    <property type="match status" value="1"/>
</dbReference>
<feature type="region of interest" description="Disordered" evidence="4">
    <location>
        <begin position="417"/>
        <end position="448"/>
    </location>
</feature>
<dbReference type="Proteomes" id="UP000199455">
    <property type="component" value="Unassembled WGS sequence"/>
</dbReference>
<dbReference type="Pfam" id="PF14905">
    <property type="entry name" value="OMP_b-brl_3"/>
    <property type="match status" value="1"/>
</dbReference>
<feature type="domain" description="Outer membrane protein beta-barrel" evidence="6">
    <location>
        <begin position="460"/>
        <end position="924"/>
    </location>
</feature>
<protein>
    <submittedName>
        <fullName evidence="7">Outer membrane protein beta-barrel family protein</fullName>
    </submittedName>
</protein>
<keyword evidence="5" id="KW-0732">Signal</keyword>
<dbReference type="SUPFAM" id="SSF49478">
    <property type="entry name" value="Cna protein B-type domain"/>
    <property type="match status" value="1"/>
</dbReference>
<proteinExistence type="predicted"/>
<name>A0A1G6PQR0_9SPHI</name>
<sequence>MKRLLLSLCFFVTIASYTRAQSLHTIKGRTIDTASTAILSGSSVAILNAKDSTLVKFTRAAENGSFELTGIKNGKFILLVSYPQYADFVDHFTLDSTTQIKDYNKINLTGMAKLLSDVIIKGERAAIKIKGDTTEFNASSYSIQPNDKVEDLLKKLPGIQVDKDGKITAQGKSVPKVLVDGEEFFGDDPTLVTKNLRADMVDKVQLYEKSSDQAAFTGVDDGQKTQTINIKLKEDKKSGYFGKVDLGYGTKDFYKGQVLFNRFKAKQKFSVYGTAGNNGTTGLSWQDNNKLGASDNNMQMGDDGSMWFSFGGGDELESGSYYGEGIPKALTGGAHYDNKWNDDKETINTNYKLGALGIKTTKNTINQNNLPDGIINTNTDENSDRNVFRQKLDATYTIKLDTTSNLKVIVDGMLKNSDNTSSINSKGRRGNNSLLNSNDQSNSNDGKEQNFNISALYTKKLKKLGRNYSISVSQKLNQINGTGFLHSDVKYFDTLGVQTRSEVTDQYKTNNTRSAIFNTNVTYNEPITKSVALVLNYGFVLNDSRSDRRSFNQSTPGNYDVLDSEFSNDFKATQYIHQGGAIFNYKKPKTTISFGSRISAVNFDQIEQLSNQTYNRSFVNWLPQASYLYKFSAQKSLRIGYNGNTTQPSISQLQPVRVNDNPLYQPLGNPDLAPSFNSRFNAGYNSYKVLTQQSLYINGSFGFVNKAIVSNTETDAVGKTIAKSVNLTDKTPINYNIYGGISRKLKFLFDTNVGLNLNAGGSTSYNYVKSQLSDVTELNEITTTRFSPTIDINRYKDKSEFYLNFGPSYNAQVTSLQKDRANKGWGMQGWGGMSFTLPKKIKFQADGEYTYTPRSQAFDTSFEQIVVNASITKSFFKKEELKFTIRGNDLFNQNRGFRRYAYSNIITQTNYNNISRYFMFSLVWDFNKMGGGAPQK</sequence>
<dbReference type="SUPFAM" id="SSF56935">
    <property type="entry name" value="Porins"/>
    <property type="match status" value="1"/>
</dbReference>
<accession>A0A1G6PQR0</accession>
<evidence type="ECO:0000256" key="2">
    <source>
        <dbReference type="ARBA" id="ARBA00023136"/>
    </source>
</evidence>
<dbReference type="InterPro" id="IPR036942">
    <property type="entry name" value="Beta-barrel_TonB_sf"/>
</dbReference>
<evidence type="ECO:0000256" key="1">
    <source>
        <dbReference type="ARBA" id="ARBA00004442"/>
    </source>
</evidence>